<dbReference type="Gene3D" id="1.10.357.10">
    <property type="entry name" value="Tetracycline Repressor, domain 2"/>
    <property type="match status" value="1"/>
</dbReference>
<evidence type="ECO:0000313" key="4">
    <source>
        <dbReference type="EMBL" id="ADY27830.1"/>
    </source>
</evidence>
<evidence type="ECO:0000259" key="3">
    <source>
        <dbReference type="PROSITE" id="PS50977"/>
    </source>
</evidence>
<protein>
    <submittedName>
        <fullName evidence="4">Regulatory protein TetR</fullName>
    </submittedName>
</protein>
<dbReference type="RefSeq" id="WP_013616073.1">
    <property type="nucleotide sequence ID" value="NC_015163.1"/>
</dbReference>
<keyword evidence="1 2" id="KW-0238">DNA-binding</keyword>
<proteinExistence type="predicted"/>
<sequence>MTAPSMSKPTAVQQRTFEHLITTAERLMNSGTTPSVAELAEAASVSRATAYRYFSSQADIVSALASHTMIPIRYWEPVTQDARARLHELLDFTFSQLTDAEVHHWAILQVHLTNWAEAYPEQATPNRGHRRELLWRAVEPLVGQLPQVHLERLVQTLSPFFGIELFLVFRDMWGLDDSAVLDRAHWMIDSLYERALADAAGSGHQSKEPPK</sequence>
<evidence type="ECO:0000256" key="2">
    <source>
        <dbReference type="PROSITE-ProRule" id="PRU00335"/>
    </source>
</evidence>
<geneLocation type="plasmid" evidence="4 5">
    <name>pDEIPR04</name>
</geneLocation>
<gene>
    <name evidence="4" type="ordered locus">Deipr_2736</name>
</gene>
<feature type="domain" description="HTH tetR-type" evidence="3">
    <location>
        <begin position="14"/>
        <end position="72"/>
    </location>
</feature>
<evidence type="ECO:0000313" key="5">
    <source>
        <dbReference type="Proteomes" id="UP000007718"/>
    </source>
</evidence>
<name>F0RRC1_DEIPM</name>
<dbReference type="AlphaFoldDB" id="F0RRC1"/>
<evidence type="ECO:0000256" key="1">
    <source>
        <dbReference type="ARBA" id="ARBA00023125"/>
    </source>
</evidence>
<feature type="DNA-binding region" description="H-T-H motif" evidence="2">
    <location>
        <begin position="35"/>
        <end position="54"/>
    </location>
</feature>
<dbReference type="GO" id="GO:0003677">
    <property type="term" value="F:DNA binding"/>
    <property type="evidence" value="ECO:0007669"/>
    <property type="project" value="UniProtKB-UniRule"/>
</dbReference>
<dbReference type="HOGENOM" id="CLU_084981_0_0_0"/>
<reference evidence="5" key="1">
    <citation type="submission" date="2011-02" db="EMBL/GenBank/DDBJ databases">
        <title>The complete sequence of plasmid4 of Deinococcus proteolyticus DSM 20540.</title>
        <authorList>
            <consortium name="US DOE Joint Genome Institute (JGI-PGF)"/>
            <person name="Lucas S."/>
            <person name="Copeland A."/>
            <person name="Lapidus A."/>
            <person name="Bruce D."/>
            <person name="Goodwin L."/>
            <person name="Pitluck S."/>
            <person name="Kyrpides N."/>
            <person name="Mavromatis K."/>
            <person name="Pagani I."/>
            <person name="Ivanova N."/>
            <person name="Ovchinnikova G."/>
            <person name="Zeytun A."/>
            <person name="Detter J.C."/>
            <person name="Han C."/>
            <person name="Land M."/>
            <person name="Hauser L."/>
            <person name="Markowitz V."/>
            <person name="Cheng J.-F."/>
            <person name="Hugenholtz P."/>
            <person name="Woyke T."/>
            <person name="Wu D."/>
            <person name="Pukall R."/>
            <person name="Steenblock K."/>
            <person name="Brambilla E."/>
            <person name="Klenk H.-P."/>
            <person name="Eisen J.A."/>
        </authorList>
    </citation>
    <scope>NUCLEOTIDE SEQUENCE [LARGE SCALE GENOMIC DNA]</scope>
    <source>
        <strain evidence="5">ATCC 35074 / DSM 20540 / JCM 6276 / NBRC 101906 / NCIMB 13154 / VKM Ac-1939 / CCM 2703 / MRP</strain>
        <plasmid evidence="5">Plasmid pDEIPR04</plasmid>
    </source>
</reference>
<keyword evidence="4" id="KW-0614">Plasmid</keyword>
<dbReference type="OrthoDB" id="3217159at2"/>
<dbReference type="KEGG" id="dpt:Deipr_2736"/>
<dbReference type="InterPro" id="IPR001647">
    <property type="entry name" value="HTH_TetR"/>
</dbReference>
<dbReference type="EMBL" id="CP002540">
    <property type="protein sequence ID" value="ADY27830.1"/>
    <property type="molecule type" value="Genomic_DNA"/>
</dbReference>
<reference evidence="4 5" key="2">
    <citation type="journal article" date="2012" name="Stand. Genomic Sci.">
        <title>Complete genome sequence of the orange-red pigmented, radioresistant Deinococcus proteolyticus type strain (MRP(T)).</title>
        <authorList>
            <person name="Copeland A."/>
            <person name="Zeytun A."/>
            <person name="Yassawong M."/>
            <person name="Nolan M."/>
            <person name="Lucas S."/>
            <person name="Hammon N."/>
            <person name="Deshpande S."/>
            <person name="Cheng J.F."/>
            <person name="Han C."/>
            <person name="Tapia R."/>
            <person name="Goodwin L.A."/>
            <person name="Pitluck S."/>
            <person name="Mavromatis K."/>
            <person name="Liolios K."/>
            <person name="Pagani I."/>
            <person name="Ivanova N."/>
            <person name="Mikhailova N."/>
            <person name="Pati A."/>
            <person name="Chen A."/>
            <person name="Palaniappan K."/>
            <person name="Land M."/>
            <person name="Hauser L."/>
            <person name="Jeffries C.D."/>
            <person name="Brambilla E.M."/>
            <person name="Rohde M."/>
            <person name="Sikorski J."/>
            <person name="Pukall R."/>
            <person name="Goker M."/>
            <person name="Detter J.C."/>
            <person name="Woyke T."/>
            <person name="Bristow J."/>
            <person name="Eisen J.A."/>
            <person name="Markowitz V."/>
            <person name="Hugenholtz P."/>
            <person name="Kyrpides N.C."/>
            <person name="Klenk H.P."/>
            <person name="Lapidus A."/>
        </authorList>
    </citation>
    <scope>NUCLEOTIDE SEQUENCE [LARGE SCALE GENOMIC DNA]</scope>
    <source>
        <strain evidence="5">ATCC 35074 / DSM 20540 / JCM 6276 / NBRC 101906 / NCIMB 13154 / VKM Ac-1939 / CCM 2703 / MRP</strain>
        <plasmid evidence="5">Plasmid pDEIPR04</plasmid>
    </source>
</reference>
<dbReference type="Proteomes" id="UP000007718">
    <property type="component" value="Plasmid pDEIPR04"/>
</dbReference>
<keyword evidence="5" id="KW-1185">Reference proteome</keyword>
<dbReference type="SUPFAM" id="SSF46689">
    <property type="entry name" value="Homeodomain-like"/>
    <property type="match status" value="1"/>
</dbReference>
<dbReference type="Pfam" id="PF00440">
    <property type="entry name" value="TetR_N"/>
    <property type="match status" value="1"/>
</dbReference>
<organism evidence="4 5">
    <name type="scientific">Deinococcus proteolyticus (strain ATCC 35074 / DSM 20540 / JCM 6276 / NBRC 101906 / NCIMB 13154 / VKM Ac-1939 / CCM 2703 / MRP)</name>
    <dbReference type="NCBI Taxonomy" id="693977"/>
    <lineage>
        <taxon>Bacteria</taxon>
        <taxon>Thermotogati</taxon>
        <taxon>Deinococcota</taxon>
        <taxon>Deinococci</taxon>
        <taxon>Deinococcales</taxon>
        <taxon>Deinococcaceae</taxon>
        <taxon>Deinococcus</taxon>
    </lineage>
</organism>
<accession>F0RRC1</accession>
<dbReference type="PROSITE" id="PS50977">
    <property type="entry name" value="HTH_TETR_2"/>
    <property type="match status" value="1"/>
</dbReference>
<dbReference type="InterPro" id="IPR009057">
    <property type="entry name" value="Homeodomain-like_sf"/>
</dbReference>